<accession>A0ABW1T2U9</accession>
<proteinExistence type="predicted"/>
<protein>
    <submittedName>
        <fullName evidence="1">Uncharacterized protein</fullName>
    </submittedName>
</protein>
<evidence type="ECO:0000313" key="1">
    <source>
        <dbReference type="EMBL" id="MFC6239053.1"/>
    </source>
</evidence>
<gene>
    <name evidence="1" type="ORF">ACFQGU_14300</name>
</gene>
<evidence type="ECO:0000313" key="2">
    <source>
        <dbReference type="Proteomes" id="UP001596138"/>
    </source>
</evidence>
<dbReference type="RefSeq" id="WP_386767789.1">
    <property type="nucleotide sequence ID" value="NZ_JBHSTI010000008.1"/>
</dbReference>
<keyword evidence="2" id="KW-1185">Reference proteome</keyword>
<dbReference type="EMBL" id="JBHSTI010000008">
    <property type="protein sequence ID" value="MFC6239053.1"/>
    <property type="molecule type" value="Genomic_DNA"/>
</dbReference>
<reference evidence="2" key="1">
    <citation type="journal article" date="2019" name="Int. J. Syst. Evol. Microbiol.">
        <title>The Global Catalogue of Microorganisms (GCM) 10K type strain sequencing project: providing services to taxonomists for standard genome sequencing and annotation.</title>
        <authorList>
            <consortium name="The Broad Institute Genomics Platform"/>
            <consortium name="The Broad Institute Genome Sequencing Center for Infectious Disease"/>
            <person name="Wu L."/>
            <person name="Ma J."/>
        </authorList>
    </citation>
    <scope>NUCLEOTIDE SEQUENCE [LARGE SCALE GENOMIC DNA]</scope>
    <source>
        <strain evidence="2">CGMCC 4.7317</strain>
    </source>
</reference>
<comment type="caution">
    <text evidence="1">The sequence shown here is derived from an EMBL/GenBank/DDBJ whole genome shotgun (WGS) entry which is preliminary data.</text>
</comment>
<dbReference type="Proteomes" id="UP001596138">
    <property type="component" value="Unassembled WGS sequence"/>
</dbReference>
<name>A0ABW1T2U9_9ACTN</name>
<sequence length="51" mass="5614">MGWVILGVVVAVFVWLWMKASRSPRTGLDTAYEVETDQLGKHGPRRGGGPM</sequence>
<organism evidence="1 2">
    <name type="scientific">Longivirga aurantiaca</name>
    <dbReference type="NCBI Taxonomy" id="1837743"/>
    <lineage>
        <taxon>Bacteria</taxon>
        <taxon>Bacillati</taxon>
        <taxon>Actinomycetota</taxon>
        <taxon>Actinomycetes</taxon>
        <taxon>Sporichthyales</taxon>
        <taxon>Sporichthyaceae</taxon>
        <taxon>Longivirga</taxon>
    </lineage>
</organism>